<dbReference type="AlphaFoldDB" id="A0A1Q6IGZ1"/>
<accession>A0A1Q6IGZ1</accession>
<reference evidence="1 2" key="1">
    <citation type="journal article" date="2016" name="Nat. Biotechnol.">
        <title>Measurement of bacterial replication rates in microbial communities.</title>
        <authorList>
            <person name="Brown C.T."/>
            <person name="Olm M.R."/>
            <person name="Thomas B.C."/>
            <person name="Banfield J.F."/>
        </authorList>
    </citation>
    <scope>NUCLEOTIDE SEQUENCE [LARGE SCALE GENOMIC DNA]</scope>
    <source>
        <strain evidence="1">45_41</strain>
    </source>
</reference>
<dbReference type="EMBL" id="MNQU01000022">
    <property type="protein sequence ID" value="OKZ40174.1"/>
    <property type="molecule type" value="Genomic_DNA"/>
</dbReference>
<sequence>MNKQIRSILAQETTKTSKIRQLFILGIPRAEIVRMVTNGNYSFVVNALRRISERENGLNIHPATAILDYTFNRKFGMWRFLVPMQVRHHDILLSERVSEVFQIVDVPLVQTSLPFDELHVLVCSRHVDVDCHVLDYCRFYVSAPLPPIFSK</sequence>
<evidence type="ECO:0000313" key="1">
    <source>
        <dbReference type="EMBL" id="OKZ40174.1"/>
    </source>
</evidence>
<gene>
    <name evidence="1" type="ORF">BHV79_01080</name>
</gene>
<organism evidence="1 2">
    <name type="scientific">Bacteroides uniformis</name>
    <dbReference type="NCBI Taxonomy" id="820"/>
    <lineage>
        <taxon>Bacteria</taxon>
        <taxon>Pseudomonadati</taxon>
        <taxon>Bacteroidota</taxon>
        <taxon>Bacteroidia</taxon>
        <taxon>Bacteroidales</taxon>
        <taxon>Bacteroidaceae</taxon>
        <taxon>Bacteroides</taxon>
    </lineage>
</organism>
<evidence type="ECO:0000313" key="2">
    <source>
        <dbReference type="Proteomes" id="UP000186549"/>
    </source>
</evidence>
<protein>
    <submittedName>
        <fullName evidence="1">Uncharacterized protein</fullName>
    </submittedName>
</protein>
<name>A0A1Q6IGZ1_BACUN</name>
<comment type="caution">
    <text evidence="1">The sequence shown here is derived from an EMBL/GenBank/DDBJ whole genome shotgun (WGS) entry which is preliminary data.</text>
</comment>
<proteinExistence type="predicted"/>
<dbReference type="Proteomes" id="UP000186549">
    <property type="component" value="Unassembled WGS sequence"/>
</dbReference>